<accession>A0ABU9LRS4</accession>
<reference evidence="1 2" key="1">
    <citation type="journal article" date="2018" name="Arch. Microbiol.">
        <title>Hymenobacter segetis sp. nov., isolated from soil.</title>
        <authorList>
            <person name="Ten L.N."/>
            <person name="Lim S.J."/>
            <person name="Kim B.O."/>
            <person name="Kang I.K."/>
            <person name="Jung H.Y."/>
        </authorList>
    </citation>
    <scope>NUCLEOTIDE SEQUENCE [LARGE SCALE GENOMIC DNA]</scope>
    <source>
        <strain evidence="1 2">S7-3-11</strain>
    </source>
</reference>
<dbReference type="Pfam" id="PF11185">
    <property type="entry name" value="DUF2971"/>
    <property type="match status" value="1"/>
</dbReference>
<dbReference type="EMBL" id="JBCEVZ010000003">
    <property type="protein sequence ID" value="MEL5993101.1"/>
    <property type="molecule type" value="Genomic_DNA"/>
</dbReference>
<proteinExistence type="predicted"/>
<protein>
    <submittedName>
        <fullName evidence="1">DUF2971 domain-containing protein</fullName>
    </submittedName>
</protein>
<comment type="caution">
    <text evidence="1">The sequence shown here is derived from an EMBL/GenBank/DDBJ whole genome shotgun (WGS) entry which is preliminary data.</text>
</comment>
<dbReference type="InterPro" id="IPR021352">
    <property type="entry name" value="DUF2971"/>
</dbReference>
<evidence type="ECO:0000313" key="2">
    <source>
        <dbReference type="Proteomes" id="UP001479606"/>
    </source>
</evidence>
<organism evidence="1 2">
    <name type="scientific">Hymenobacter segetis</name>
    <dbReference type="NCBI Taxonomy" id="2025509"/>
    <lineage>
        <taxon>Bacteria</taxon>
        <taxon>Pseudomonadati</taxon>
        <taxon>Bacteroidota</taxon>
        <taxon>Cytophagia</taxon>
        <taxon>Cytophagales</taxon>
        <taxon>Hymenobacteraceae</taxon>
        <taxon>Hymenobacter</taxon>
    </lineage>
</organism>
<name>A0ABU9LRS4_9BACT</name>
<dbReference type="RefSeq" id="WP_342295823.1">
    <property type="nucleotide sequence ID" value="NZ_JBCEVZ010000003.1"/>
</dbReference>
<sequence length="303" mass="34790">MQYPKRLQQAAKDLNVSMQEITDALAGRGHYVENKPTTKLSVEQLDIVDGILNGGKRASSSTLEVSSRDATTFQKLEYIRRKIGHPKTFFKYFGTQDHHFSSLEDGYIYLSPPSYFNDPFDCSLDLVDFSSRTNTDFNKRAVERFKQRVKDIGVCCFSRINDSILMWAHYANSHRGFCLEFSSDSENPYGIHPLDVCYSEMLVKLNFHNQADDAIANMIFTKSLDWKYEQEMRCIADGLVSQNDRKKHFDASTMKAVYLGVKCEEVTSEKIKDIVRRKYPLTKVYQASKSSDSFSIQFDTVSI</sequence>
<keyword evidence="2" id="KW-1185">Reference proteome</keyword>
<gene>
    <name evidence="1" type="ORF">AAFH49_02715</name>
</gene>
<dbReference type="Proteomes" id="UP001479606">
    <property type="component" value="Unassembled WGS sequence"/>
</dbReference>
<evidence type="ECO:0000313" key="1">
    <source>
        <dbReference type="EMBL" id="MEL5993101.1"/>
    </source>
</evidence>